<feature type="transmembrane region" description="Helical" evidence="1">
    <location>
        <begin position="27"/>
        <end position="47"/>
    </location>
</feature>
<accession>A0A560HFV6</accession>
<protein>
    <submittedName>
        <fullName evidence="2">Uncharacterized protein</fullName>
    </submittedName>
</protein>
<gene>
    <name evidence="2" type="ORF">FBZ90_102273</name>
</gene>
<reference evidence="2 3" key="1">
    <citation type="submission" date="2019-06" db="EMBL/GenBank/DDBJ databases">
        <title>Genomic Encyclopedia of Type Strains, Phase IV (KMG-V): Genome sequencing to study the core and pangenomes of soil and plant-associated prokaryotes.</title>
        <authorList>
            <person name="Whitman W."/>
        </authorList>
    </citation>
    <scope>NUCLEOTIDE SEQUENCE [LARGE SCALE GENOMIC DNA]</scope>
    <source>
        <strain evidence="2 3">BR 11622</strain>
    </source>
</reference>
<dbReference type="RefSeq" id="WP_186455594.1">
    <property type="nucleotide sequence ID" value="NZ_VITR01000002.1"/>
</dbReference>
<keyword evidence="1" id="KW-1133">Transmembrane helix</keyword>
<evidence type="ECO:0000256" key="1">
    <source>
        <dbReference type="SAM" id="Phobius"/>
    </source>
</evidence>
<sequence length="48" mass="5083">MTDLTMTTAARSFSAQAGDTPRRLAALVRHLPLLAVTALLSVAIISLF</sequence>
<evidence type="ECO:0000313" key="3">
    <source>
        <dbReference type="Proteomes" id="UP000315751"/>
    </source>
</evidence>
<proteinExistence type="predicted"/>
<name>A0A560HFV6_9PROT</name>
<dbReference type="EMBL" id="VITR01000002">
    <property type="protein sequence ID" value="TWB45315.1"/>
    <property type="molecule type" value="Genomic_DNA"/>
</dbReference>
<keyword evidence="1" id="KW-0812">Transmembrane</keyword>
<dbReference type="AlphaFoldDB" id="A0A560HFV6"/>
<keyword evidence="1" id="KW-0472">Membrane</keyword>
<organism evidence="2 3">
    <name type="scientific">Nitrospirillum amazonense</name>
    <dbReference type="NCBI Taxonomy" id="28077"/>
    <lineage>
        <taxon>Bacteria</taxon>
        <taxon>Pseudomonadati</taxon>
        <taxon>Pseudomonadota</taxon>
        <taxon>Alphaproteobacteria</taxon>
        <taxon>Rhodospirillales</taxon>
        <taxon>Azospirillaceae</taxon>
        <taxon>Nitrospirillum</taxon>
    </lineage>
</organism>
<comment type="caution">
    <text evidence="2">The sequence shown here is derived from an EMBL/GenBank/DDBJ whole genome shotgun (WGS) entry which is preliminary data.</text>
</comment>
<keyword evidence="3" id="KW-1185">Reference proteome</keyword>
<evidence type="ECO:0000313" key="2">
    <source>
        <dbReference type="EMBL" id="TWB45315.1"/>
    </source>
</evidence>
<dbReference type="Proteomes" id="UP000315751">
    <property type="component" value="Unassembled WGS sequence"/>
</dbReference>